<gene>
    <name evidence="1" type="ORF">N1028_06690</name>
</gene>
<dbReference type="Proteomes" id="UP001165587">
    <property type="component" value="Unassembled WGS sequence"/>
</dbReference>
<dbReference type="EMBL" id="JANLCK010000003">
    <property type="protein sequence ID" value="MCS5725580.1"/>
    <property type="molecule type" value="Genomic_DNA"/>
</dbReference>
<accession>A0AA41XG22</accession>
<dbReference type="SUPFAM" id="SSF53850">
    <property type="entry name" value="Periplasmic binding protein-like II"/>
    <property type="match status" value="1"/>
</dbReference>
<name>A0AA41XG22_9MICO</name>
<organism evidence="1 2">
    <name type="scientific">Herbiconiux oxytropis</name>
    <dbReference type="NCBI Taxonomy" id="2970915"/>
    <lineage>
        <taxon>Bacteria</taxon>
        <taxon>Bacillati</taxon>
        <taxon>Actinomycetota</taxon>
        <taxon>Actinomycetes</taxon>
        <taxon>Micrococcales</taxon>
        <taxon>Microbacteriaceae</taxon>
        <taxon>Herbiconiux</taxon>
    </lineage>
</organism>
<evidence type="ECO:0000313" key="2">
    <source>
        <dbReference type="Proteomes" id="UP001165587"/>
    </source>
</evidence>
<sequence length="374" mass="40022">MLFRGLTWDHARGREPLEASAERFNAEGRDRISWDSQPLEGFEAASIVELAAQYDVIVIDHPHLGEAVGTGALVAMGDMLGERLVATGGPGAFVGPSWESYTVDGRVWALPLDAATQTAVSWEGIRDLPTTWADVREFAHRHPIALSLAGPHALMTLFSISVARGADPGPRGELPAEAVADALDIMTTLSAGRTDLAGLNPIGLLERLADGTDIVYCPLVYQYVTYSLPGGRRRLRFTDAPTGPGGRRGSVIGGTGLALSRRCTPSDELLDHLTWLVSDEAQRTFIPEHSGQPARVAAWNDPEVNAASLDFYAGTLDTISQSWVRPRHDGFPAFQNRAASAIRAACAGETPVAEAAAGIAALLRTPERPRRGHP</sequence>
<evidence type="ECO:0008006" key="3">
    <source>
        <dbReference type="Google" id="ProtNLM"/>
    </source>
</evidence>
<dbReference type="Gene3D" id="3.40.190.10">
    <property type="entry name" value="Periplasmic binding protein-like II"/>
    <property type="match status" value="3"/>
</dbReference>
<evidence type="ECO:0000313" key="1">
    <source>
        <dbReference type="EMBL" id="MCS5725580.1"/>
    </source>
</evidence>
<protein>
    <recommendedName>
        <fullName evidence="3">Extracellular solute-binding protein</fullName>
    </recommendedName>
</protein>
<comment type="caution">
    <text evidence="1">The sequence shown here is derived from an EMBL/GenBank/DDBJ whole genome shotgun (WGS) entry which is preliminary data.</text>
</comment>
<dbReference type="AlphaFoldDB" id="A0AA41XG22"/>
<proteinExistence type="predicted"/>
<reference evidence="1" key="1">
    <citation type="submission" date="2022-08" db="EMBL/GenBank/DDBJ databases">
        <authorList>
            <person name="Deng Y."/>
            <person name="Han X.-F."/>
            <person name="Zhang Y.-Q."/>
        </authorList>
    </citation>
    <scope>NUCLEOTIDE SEQUENCE</scope>
    <source>
        <strain evidence="1">CPCC 203407</strain>
    </source>
</reference>
<keyword evidence="2" id="KW-1185">Reference proteome</keyword>
<dbReference type="RefSeq" id="WP_259526099.1">
    <property type="nucleotide sequence ID" value="NZ_JANLCK010000003.1"/>
</dbReference>